<keyword evidence="3" id="KW-0227">DNA damage</keyword>
<comment type="caution">
    <text evidence="12">The sequence shown here is derived from an EMBL/GenBank/DDBJ whole genome shotgun (WGS) entry which is preliminary data.</text>
</comment>
<dbReference type="InterPro" id="IPR011604">
    <property type="entry name" value="PDDEXK-like_dom_sf"/>
</dbReference>
<keyword evidence="6" id="KW-0269">Exonuclease</keyword>
<keyword evidence="4" id="KW-0378">Hydrolase</keyword>
<name>A0ABW4C7A3_9BACL</name>
<sequence length="1093" mass="124557">MKKDESTRLPMEVTPMTGEVVLHPVSQAIRGVGLTHLPRGQGRTVYLVPGSAAVRDYRRRIYEQQIPEEQVTVQSFDSFVMGLLPGRSARFMTPVEQELLVQQAVSRVMEEGGFSYFRRMEERPGWLKWMEVTIGELKRAGVRPARLRQLWGDHAEKKYREMVRIYAVYQELLSEFSLLDHEEPFLIAMERIRKGECRLPEGVVAEHFVDLSHLQEQLLVQLVSVGVPVSFHLGWDDRRPRLFSETRWLAERMSRRGFHIRRRSSLPPVTGKTEALLRLEAEAFHPSPETGTGKGNVEVLSASGEAHEVEVVVARVKQWLLKSGAALSDVALVTHQAEEYHPLLFTALKKAGIPCDRPETMPLSQHPLMGLVRSVLALGMGREELRPGLLDHPCLPWIADEEEGGIWREILREMGYPQNLVALQQGLARIQPEHYGCTKGSLVRLQSLYRWLEAVPIERSWREWVEWMMDWLRPLDPRPRSRRVAGDPKRMELWAVEVKAWKSLCSIAEEWAAVFTESHLGEKECHLTTFASVLEQAARGIQVVKRPARRGGIRLLEPNHIRGDRYRAVFMLGCTEGKWPRFFREDWLIPDRERLRLRKEGVFLHLAEELREQQLLPFFLCATAATEKLVFSYSSASAEGKRQLASPYLQELLQVFGKEGVQRWDRGIGDRLPLLREDCTFLSRGAEWAVATLALGSESDAGAKRILHRLHEDHPAWFNTLSARIQAEEKRRSEGLTPFDGVLPSSSLTSSLGAKLRERVWSASVLHEVARCRFHFFAGRILGAQPQDVGEDPLSPLERGELMHQILCRFWDRYREQLPTVSGAESAREHLIAVTESIFSEFVQAKGEIREPALLRVEQKRLEGLLLSILDHDLAWREGVGGEVRPRYLELSFGLTKNQVGVDRREMDPASREEVAEIPLGEGRFLRLRGKVDRVDEDEEGYYMVYDYKSGSAPDLKEVLQGIHLQLPLYLWVLQETFGLDPGKAVGAAYFTPGTRKGKSPGDHRNRGIWRKEEAGRAGISSRIKGLLEADIWEERLEEIRTALAKQLERLEQGDFAVDPAGGSCPAHCPHRGVCRVDEQRLAWKSGPGREPR</sequence>
<keyword evidence="1" id="KW-0540">Nuclease</keyword>
<protein>
    <submittedName>
        <fullName evidence="12">PD-(D/E)XK nuclease family protein</fullName>
    </submittedName>
</protein>
<evidence type="ECO:0000259" key="11">
    <source>
        <dbReference type="Pfam" id="PF21445"/>
    </source>
</evidence>
<evidence type="ECO:0000256" key="8">
    <source>
        <dbReference type="ARBA" id="ARBA00023125"/>
    </source>
</evidence>
<dbReference type="PANTHER" id="PTHR30591">
    <property type="entry name" value="RECBCD ENZYME SUBUNIT RECC"/>
    <property type="match status" value="1"/>
</dbReference>
<dbReference type="Pfam" id="PF12705">
    <property type="entry name" value="PDDEXK_1"/>
    <property type="match status" value="1"/>
</dbReference>
<feature type="domain" description="PD-(D/E)XK endonuclease-like" evidence="10">
    <location>
        <begin position="761"/>
        <end position="1076"/>
    </location>
</feature>
<keyword evidence="9" id="KW-0234">DNA repair</keyword>
<gene>
    <name evidence="12" type="ORF">ACFQ4Y_00275</name>
</gene>
<keyword evidence="5" id="KW-0347">Helicase</keyword>
<organism evidence="12 13">
    <name type="scientific">Kroppenstedtia sanguinis</name>
    <dbReference type="NCBI Taxonomy" id="1380684"/>
    <lineage>
        <taxon>Bacteria</taxon>
        <taxon>Bacillati</taxon>
        <taxon>Bacillota</taxon>
        <taxon>Bacilli</taxon>
        <taxon>Bacillales</taxon>
        <taxon>Thermoactinomycetaceae</taxon>
        <taxon>Kroppenstedtia</taxon>
    </lineage>
</organism>
<keyword evidence="7" id="KW-0067">ATP-binding</keyword>
<evidence type="ECO:0000259" key="10">
    <source>
        <dbReference type="Pfam" id="PF12705"/>
    </source>
</evidence>
<evidence type="ECO:0000313" key="13">
    <source>
        <dbReference type="Proteomes" id="UP001597282"/>
    </source>
</evidence>
<dbReference type="EMBL" id="JBHTNU010000001">
    <property type="protein sequence ID" value="MFD1425371.1"/>
    <property type="molecule type" value="Genomic_DNA"/>
</dbReference>
<dbReference type="SUPFAM" id="SSF52540">
    <property type="entry name" value="P-loop containing nucleoside triphosphate hydrolases"/>
    <property type="match status" value="1"/>
</dbReference>
<dbReference type="InterPro" id="IPR038726">
    <property type="entry name" value="PDDEXK_AddAB-type"/>
</dbReference>
<evidence type="ECO:0000256" key="4">
    <source>
        <dbReference type="ARBA" id="ARBA00022801"/>
    </source>
</evidence>
<dbReference type="Pfam" id="PF21445">
    <property type="entry name" value="ADDB_N"/>
    <property type="match status" value="1"/>
</dbReference>
<evidence type="ECO:0000256" key="9">
    <source>
        <dbReference type="ARBA" id="ARBA00023204"/>
    </source>
</evidence>
<accession>A0ABW4C7A3</accession>
<dbReference type="PANTHER" id="PTHR30591:SF1">
    <property type="entry name" value="RECBCD ENZYME SUBUNIT RECC"/>
    <property type="match status" value="1"/>
</dbReference>
<evidence type="ECO:0000256" key="3">
    <source>
        <dbReference type="ARBA" id="ARBA00022763"/>
    </source>
</evidence>
<dbReference type="SUPFAM" id="SSF52980">
    <property type="entry name" value="Restriction endonuclease-like"/>
    <property type="match status" value="1"/>
</dbReference>
<evidence type="ECO:0000256" key="1">
    <source>
        <dbReference type="ARBA" id="ARBA00022722"/>
    </source>
</evidence>
<dbReference type="Gene3D" id="3.40.50.300">
    <property type="entry name" value="P-loop containing nucleotide triphosphate hydrolases"/>
    <property type="match status" value="2"/>
</dbReference>
<evidence type="ECO:0000256" key="6">
    <source>
        <dbReference type="ARBA" id="ARBA00022839"/>
    </source>
</evidence>
<proteinExistence type="predicted"/>
<evidence type="ECO:0000313" key="12">
    <source>
        <dbReference type="EMBL" id="MFD1425371.1"/>
    </source>
</evidence>
<keyword evidence="8" id="KW-0238">DNA-binding</keyword>
<dbReference type="Gene3D" id="3.90.320.10">
    <property type="match status" value="1"/>
</dbReference>
<reference evidence="13" key="1">
    <citation type="journal article" date="2019" name="Int. J. Syst. Evol. Microbiol.">
        <title>The Global Catalogue of Microorganisms (GCM) 10K type strain sequencing project: providing services to taxonomists for standard genome sequencing and annotation.</title>
        <authorList>
            <consortium name="The Broad Institute Genomics Platform"/>
            <consortium name="The Broad Institute Genome Sequencing Center for Infectious Disease"/>
            <person name="Wu L."/>
            <person name="Ma J."/>
        </authorList>
    </citation>
    <scope>NUCLEOTIDE SEQUENCE [LARGE SCALE GENOMIC DNA]</scope>
    <source>
        <strain evidence="13">S1</strain>
    </source>
</reference>
<evidence type="ECO:0000256" key="7">
    <source>
        <dbReference type="ARBA" id="ARBA00022840"/>
    </source>
</evidence>
<feature type="domain" description="ATP-dependent helicase/deoxyribonuclease subunit B N-terminal" evidence="11">
    <location>
        <begin position="80"/>
        <end position="238"/>
    </location>
</feature>
<dbReference type="Proteomes" id="UP001597282">
    <property type="component" value="Unassembled WGS sequence"/>
</dbReference>
<dbReference type="InterPro" id="IPR011335">
    <property type="entry name" value="Restrct_endonuc-II-like"/>
</dbReference>
<keyword evidence="13" id="KW-1185">Reference proteome</keyword>
<dbReference type="InterPro" id="IPR049035">
    <property type="entry name" value="ADDB_N"/>
</dbReference>
<evidence type="ECO:0000256" key="2">
    <source>
        <dbReference type="ARBA" id="ARBA00022741"/>
    </source>
</evidence>
<dbReference type="InterPro" id="IPR027417">
    <property type="entry name" value="P-loop_NTPase"/>
</dbReference>
<keyword evidence="2" id="KW-0547">Nucleotide-binding</keyword>
<evidence type="ECO:0000256" key="5">
    <source>
        <dbReference type="ARBA" id="ARBA00022806"/>
    </source>
</evidence>